<feature type="region of interest" description="Disordered" evidence="1">
    <location>
        <begin position="1"/>
        <end position="28"/>
    </location>
</feature>
<proteinExistence type="predicted"/>
<evidence type="ECO:0000313" key="4">
    <source>
        <dbReference type="EMBL" id="SDD17255.1"/>
    </source>
</evidence>
<dbReference type="Pfam" id="PF14342">
    <property type="entry name" value="DUF4396"/>
    <property type="match status" value="1"/>
</dbReference>
<keyword evidence="2" id="KW-0472">Membrane</keyword>
<reference evidence="4 5" key="1">
    <citation type="submission" date="2016-10" db="EMBL/GenBank/DDBJ databases">
        <authorList>
            <person name="de Groot N.N."/>
        </authorList>
    </citation>
    <scope>NUCLEOTIDE SEQUENCE [LARGE SCALE GENOMIC DNA]</scope>
    <source>
        <strain evidence="4 5">MON 2.2</strain>
    </source>
</reference>
<name>A0A1G6SM99_9ACTN</name>
<feature type="transmembrane region" description="Helical" evidence="2">
    <location>
        <begin position="90"/>
        <end position="113"/>
    </location>
</feature>
<keyword evidence="5" id="KW-1185">Reference proteome</keyword>
<dbReference type="EMBL" id="LT629688">
    <property type="protein sequence ID" value="SDD17255.1"/>
    <property type="molecule type" value="Genomic_DNA"/>
</dbReference>
<dbReference type="STRING" id="675864.SAMN04489747_0352"/>
<feature type="domain" description="DUF4396" evidence="3">
    <location>
        <begin position="32"/>
        <end position="162"/>
    </location>
</feature>
<feature type="transmembrane region" description="Helical" evidence="2">
    <location>
        <begin position="36"/>
        <end position="58"/>
    </location>
</feature>
<evidence type="ECO:0000256" key="1">
    <source>
        <dbReference type="SAM" id="MobiDB-lite"/>
    </source>
</evidence>
<accession>A0A1G6SM99</accession>
<evidence type="ECO:0000313" key="5">
    <source>
        <dbReference type="Proteomes" id="UP000198546"/>
    </source>
</evidence>
<dbReference type="InterPro" id="IPR025509">
    <property type="entry name" value="DUF4396"/>
</dbReference>
<dbReference type="AlphaFoldDB" id="A0A1G6SM99"/>
<dbReference type="RefSeq" id="WP_231946449.1">
    <property type="nucleotide sequence ID" value="NZ_LT629688.1"/>
</dbReference>
<protein>
    <recommendedName>
        <fullName evidence="3">DUF4396 domain-containing protein</fullName>
    </recommendedName>
</protein>
<evidence type="ECO:0000259" key="3">
    <source>
        <dbReference type="Pfam" id="PF14342"/>
    </source>
</evidence>
<feature type="transmembrane region" description="Helical" evidence="2">
    <location>
        <begin position="64"/>
        <end position="83"/>
    </location>
</feature>
<keyword evidence="2" id="KW-1133">Transmembrane helix</keyword>
<evidence type="ECO:0000256" key="2">
    <source>
        <dbReference type="SAM" id="Phobius"/>
    </source>
</evidence>
<sequence>MSQPGHDTHQHEAAHDHGHHAHGTPHPATRSMALSATLHCLTGCAIGEIAGLMIGTALGLGTGWTIALAVGLAFLAGYTLSTLPLLRAGLGVGTALGVVLAADTLSIATMELVDNTVMALVPGAMDAGLVNPVFWLAMTLALGVAFLAAYPVNLALLRRGKGHALTHEHHTSTAAVTGARRFIPALSTSTLVAAIAAFMLAGFLVSLYDSLGEPPATHAAGPVGTPLHPGGR</sequence>
<keyword evidence="2" id="KW-0812">Transmembrane</keyword>
<dbReference type="Proteomes" id="UP000198546">
    <property type="component" value="Chromosome i"/>
</dbReference>
<organism evidence="4 5">
    <name type="scientific">Auraticoccus monumenti</name>
    <dbReference type="NCBI Taxonomy" id="675864"/>
    <lineage>
        <taxon>Bacteria</taxon>
        <taxon>Bacillati</taxon>
        <taxon>Actinomycetota</taxon>
        <taxon>Actinomycetes</taxon>
        <taxon>Propionibacteriales</taxon>
        <taxon>Propionibacteriaceae</taxon>
        <taxon>Auraticoccus</taxon>
    </lineage>
</organism>
<feature type="transmembrane region" description="Helical" evidence="2">
    <location>
        <begin position="190"/>
        <end position="208"/>
    </location>
</feature>
<feature type="transmembrane region" description="Helical" evidence="2">
    <location>
        <begin position="133"/>
        <end position="157"/>
    </location>
</feature>
<feature type="compositionally biased region" description="Basic and acidic residues" evidence="1">
    <location>
        <begin position="1"/>
        <end position="16"/>
    </location>
</feature>
<gene>
    <name evidence="4" type="ORF">SAMN04489747_0352</name>
</gene>